<dbReference type="OrthoDB" id="4207519at2759"/>
<dbReference type="InterPro" id="IPR006600">
    <property type="entry name" value="HTH_CenpB_DNA-bd_dom"/>
</dbReference>
<dbReference type="RefSeq" id="XP_056549205.1">
    <property type="nucleotide sequence ID" value="XM_056705307.1"/>
</dbReference>
<reference evidence="3" key="2">
    <citation type="journal article" date="2023" name="IMA Fungus">
        <title>Comparative genomic study of the Penicillium genus elucidates a diverse pangenome and 15 lateral gene transfer events.</title>
        <authorList>
            <person name="Petersen C."/>
            <person name="Sorensen T."/>
            <person name="Nielsen M.R."/>
            <person name="Sondergaard T.E."/>
            <person name="Sorensen J.L."/>
            <person name="Fitzpatrick D.A."/>
            <person name="Frisvad J.C."/>
            <person name="Nielsen K.L."/>
        </authorList>
    </citation>
    <scope>NUCLEOTIDE SEQUENCE</scope>
    <source>
        <strain evidence="3">IBT 29864</strain>
    </source>
</reference>
<gene>
    <name evidence="3" type="ORF">N7496_012394</name>
</gene>
<accession>A0A9W9URZ8</accession>
<protein>
    <recommendedName>
        <fullName evidence="2">HTH CENPB-type domain-containing protein</fullName>
    </recommendedName>
</protein>
<keyword evidence="4" id="KW-1185">Reference proteome</keyword>
<dbReference type="EMBL" id="JAPZBS010000010">
    <property type="protein sequence ID" value="KAJ5355182.1"/>
    <property type="molecule type" value="Genomic_DNA"/>
</dbReference>
<evidence type="ECO:0000313" key="3">
    <source>
        <dbReference type="EMBL" id="KAJ5355182.1"/>
    </source>
</evidence>
<evidence type="ECO:0000256" key="1">
    <source>
        <dbReference type="ARBA" id="ARBA00023125"/>
    </source>
</evidence>
<dbReference type="Proteomes" id="UP001147782">
    <property type="component" value="Unassembled WGS sequence"/>
</dbReference>
<name>A0A9W9URZ8_9EURO</name>
<dbReference type="GeneID" id="81444486"/>
<reference evidence="3" key="1">
    <citation type="submission" date="2022-11" db="EMBL/GenBank/DDBJ databases">
        <authorList>
            <person name="Petersen C."/>
        </authorList>
    </citation>
    <scope>NUCLEOTIDE SEQUENCE</scope>
    <source>
        <strain evidence="3">IBT 29864</strain>
    </source>
</reference>
<evidence type="ECO:0000259" key="2">
    <source>
        <dbReference type="PROSITE" id="PS51253"/>
    </source>
</evidence>
<organism evidence="3 4">
    <name type="scientific">Penicillium cataractarum</name>
    <dbReference type="NCBI Taxonomy" id="2100454"/>
    <lineage>
        <taxon>Eukaryota</taxon>
        <taxon>Fungi</taxon>
        <taxon>Dikarya</taxon>
        <taxon>Ascomycota</taxon>
        <taxon>Pezizomycotina</taxon>
        <taxon>Eurotiomycetes</taxon>
        <taxon>Eurotiomycetidae</taxon>
        <taxon>Eurotiales</taxon>
        <taxon>Aspergillaceae</taxon>
        <taxon>Penicillium</taxon>
    </lineage>
</organism>
<dbReference type="AlphaFoldDB" id="A0A9W9URZ8"/>
<proteinExistence type="predicted"/>
<keyword evidence="1" id="KW-0238">DNA-binding</keyword>
<feature type="domain" description="HTH CENPB-type" evidence="2">
    <location>
        <begin position="65"/>
        <end position="137"/>
    </location>
</feature>
<evidence type="ECO:0000313" key="4">
    <source>
        <dbReference type="Proteomes" id="UP001147782"/>
    </source>
</evidence>
<dbReference type="PROSITE" id="PS51253">
    <property type="entry name" value="HTH_CENPB"/>
    <property type="match status" value="1"/>
</dbReference>
<sequence length="224" mass="25442">MPPKHPNHRVNPADRLALAIIGLKTGKYTTPREAARQNGVSETTLRARVNSIPTCALLRVKKSTNKRAKILRLTRTEENTLYNWIIQVHEGGRDMDASSIKDMANTLLSKRDGTHGYRVSKDWVSGYLQFHPDISAIVEHHKQRLERLNLRPINSFARSRDPRKTCVNFLHNTKMHAMEQNRLEGEFLEKCEEMAKVDPGAVRKLFLDEGGLRDVLDVSVKVGG</sequence>
<comment type="caution">
    <text evidence="3">The sequence shown here is derived from an EMBL/GenBank/DDBJ whole genome shotgun (WGS) entry which is preliminary data.</text>
</comment>
<dbReference type="Pfam" id="PF03221">
    <property type="entry name" value="HTH_Tnp_Tc5"/>
    <property type="match status" value="1"/>
</dbReference>
<dbReference type="GO" id="GO:0003677">
    <property type="term" value="F:DNA binding"/>
    <property type="evidence" value="ECO:0007669"/>
    <property type="project" value="UniProtKB-KW"/>
</dbReference>